<keyword evidence="10" id="KW-1133">Transmembrane helix</keyword>
<dbReference type="Proteomes" id="UP000327118">
    <property type="component" value="Unassembled WGS sequence"/>
</dbReference>
<comment type="similarity">
    <text evidence="3">Belongs to the RBT5 family.</text>
</comment>
<evidence type="ECO:0000259" key="12">
    <source>
        <dbReference type="Pfam" id="PF05730"/>
    </source>
</evidence>
<accession>A0A5N6ZFX3</accession>
<keyword evidence="14" id="KW-1185">Reference proteome</keyword>
<feature type="chain" id="PRO_5024866257" description="CFEM domain-containing protein" evidence="11">
    <location>
        <begin position="19"/>
        <end position="763"/>
    </location>
</feature>
<dbReference type="InterPro" id="IPR008427">
    <property type="entry name" value="Extracellular_membr_CFEM_dom"/>
</dbReference>
<proteinExistence type="inferred from homology"/>
<evidence type="ECO:0000256" key="5">
    <source>
        <dbReference type="ARBA" id="ARBA00022622"/>
    </source>
</evidence>
<evidence type="ECO:0000256" key="4">
    <source>
        <dbReference type="ARBA" id="ARBA00022525"/>
    </source>
</evidence>
<feature type="region of interest" description="Disordered" evidence="9">
    <location>
        <begin position="272"/>
        <end position="326"/>
    </location>
</feature>
<feature type="region of interest" description="Disordered" evidence="9">
    <location>
        <begin position="372"/>
        <end position="407"/>
    </location>
</feature>
<evidence type="ECO:0000313" key="14">
    <source>
        <dbReference type="Proteomes" id="UP000327118"/>
    </source>
</evidence>
<keyword evidence="10" id="KW-0472">Membrane</keyword>
<gene>
    <name evidence="13" type="ORF">BDV28DRAFT_126789</name>
</gene>
<feature type="compositionally biased region" description="Pro residues" evidence="9">
    <location>
        <begin position="532"/>
        <end position="544"/>
    </location>
</feature>
<evidence type="ECO:0000256" key="6">
    <source>
        <dbReference type="ARBA" id="ARBA00022729"/>
    </source>
</evidence>
<evidence type="ECO:0000256" key="9">
    <source>
        <dbReference type="SAM" id="MobiDB-lite"/>
    </source>
</evidence>
<organism evidence="13 14">
    <name type="scientific">Aspergillus coremiiformis</name>
    <dbReference type="NCBI Taxonomy" id="138285"/>
    <lineage>
        <taxon>Eukaryota</taxon>
        <taxon>Fungi</taxon>
        <taxon>Dikarya</taxon>
        <taxon>Ascomycota</taxon>
        <taxon>Pezizomycotina</taxon>
        <taxon>Eurotiomycetes</taxon>
        <taxon>Eurotiomycetidae</taxon>
        <taxon>Eurotiales</taxon>
        <taxon>Aspergillaceae</taxon>
        <taxon>Aspergillus</taxon>
        <taxon>Aspergillus subgen. Circumdati</taxon>
    </lineage>
</organism>
<name>A0A5N6ZFX3_9EURO</name>
<keyword evidence="10" id="KW-0812">Transmembrane</keyword>
<evidence type="ECO:0000313" key="13">
    <source>
        <dbReference type="EMBL" id="KAE8356522.1"/>
    </source>
</evidence>
<evidence type="ECO:0000256" key="1">
    <source>
        <dbReference type="ARBA" id="ARBA00004589"/>
    </source>
</evidence>
<evidence type="ECO:0000256" key="7">
    <source>
        <dbReference type="ARBA" id="ARBA00023157"/>
    </source>
</evidence>
<keyword evidence="7" id="KW-1015">Disulfide bond</keyword>
<feature type="compositionally biased region" description="Polar residues" evidence="9">
    <location>
        <begin position="305"/>
        <end position="326"/>
    </location>
</feature>
<feature type="compositionally biased region" description="Low complexity" evidence="9">
    <location>
        <begin position="372"/>
        <end position="399"/>
    </location>
</feature>
<comment type="subcellular location">
    <subcellularLocation>
        <location evidence="1">Membrane</location>
        <topology evidence="1">Lipid-anchor</topology>
        <topology evidence="1">GPI-anchor</topology>
    </subcellularLocation>
    <subcellularLocation>
        <location evidence="2">Secreted</location>
    </subcellularLocation>
</comment>
<keyword evidence="5" id="KW-0336">GPI-anchor</keyword>
<dbReference type="EMBL" id="ML739037">
    <property type="protein sequence ID" value="KAE8356522.1"/>
    <property type="molecule type" value="Genomic_DNA"/>
</dbReference>
<feature type="compositionally biased region" description="Low complexity" evidence="9">
    <location>
        <begin position="201"/>
        <end position="212"/>
    </location>
</feature>
<feature type="domain" description="CFEM" evidence="12">
    <location>
        <begin position="547"/>
        <end position="609"/>
    </location>
</feature>
<feature type="region of interest" description="Disordered" evidence="9">
    <location>
        <begin position="515"/>
        <end position="544"/>
    </location>
</feature>
<evidence type="ECO:0000256" key="2">
    <source>
        <dbReference type="ARBA" id="ARBA00004613"/>
    </source>
</evidence>
<evidence type="ECO:0000256" key="11">
    <source>
        <dbReference type="SAM" id="SignalP"/>
    </source>
</evidence>
<feature type="compositionally biased region" description="Low complexity" evidence="9">
    <location>
        <begin position="515"/>
        <end position="531"/>
    </location>
</feature>
<dbReference type="Pfam" id="PF05730">
    <property type="entry name" value="CFEM"/>
    <property type="match status" value="1"/>
</dbReference>
<keyword evidence="8" id="KW-0449">Lipoprotein</keyword>
<keyword evidence="4" id="KW-0964">Secreted</keyword>
<keyword evidence="6 11" id="KW-0732">Signal</keyword>
<dbReference type="GO" id="GO:0098552">
    <property type="term" value="C:side of membrane"/>
    <property type="evidence" value="ECO:0007669"/>
    <property type="project" value="UniProtKB-KW"/>
</dbReference>
<feature type="transmembrane region" description="Helical" evidence="10">
    <location>
        <begin position="743"/>
        <end position="762"/>
    </location>
</feature>
<reference evidence="14" key="1">
    <citation type="submission" date="2019-04" db="EMBL/GenBank/DDBJ databases">
        <title>Friends and foes A comparative genomics studyof 23 Aspergillus species from section Flavi.</title>
        <authorList>
            <consortium name="DOE Joint Genome Institute"/>
            <person name="Kjaerbolling I."/>
            <person name="Vesth T."/>
            <person name="Frisvad J.C."/>
            <person name="Nybo J.L."/>
            <person name="Theobald S."/>
            <person name="Kildgaard S."/>
            <person name="Isbrandt T."/>
            <person name="Kuo A."/>
            <person name="Sato A."/>
            <person name="Lyhne E.K."/>
            <person name="Kogle M.E."/>
            <person name="Wiebenga A."/>
            <person name="Kun R.S."/>
            <person name="Lubbers R.J."/>
            <person name="Makela M.R."/>
            <person name="Barry K."/>
            <person name="Chovatia M."/>
            <person name="Clum A."/>
            <person name="Daum C."/>
            <person name="Haridas S."/>
            <person name="He G."/>
            <person name="LaButti K."/>
            <person name="Lipzen A."/>
            <person name="Mondo S."/>
            <person name="Riley R."/>
            <person name="Salamov A."/>
            <person name="Simmons B.A."/>
            <person name="Magnuson J.K."/>
            <person name="Henrissat B."/>
            <person name="Mortensen U.H."/>
            <person name="Larsen T.O."/>
            <person name="Devries R.P."/>
            <person name="Grigoriev I.V."/>
            <person name="Machida M."/>
            <person name="Baker S.E."/>
            <person name="Andersen M.R."/>
        </authorList>
    </citation>
    <scope>NUCLEOTIDE SEQUENCE [LARGE SCALE GENOMIC DNA]</scope>
    <source>
        <strain evidence="14">CBS 553.77</strain>
    </source>
</reference>
<protein>
    <recommendedName>
        <fullName evidence="12">CFEM domain-containing protein</fullName>
    </recommendedName>
</protein>
<evidence type="ECO:0000256" key="8">
    <source>
        <dbReference type="ARBA" id="ARBA00023288"/>
    </source>
</evidence>
<evidence type="ECO:0000256" key="3">
    <source>
        <dbReference type="ARBA" id="ARBA00010031"/>
    </source>
</evidence>
<feature type="signal peptide" evidence="11">
    <location>
        <begin position="1"/>
        <end position="18"/>
    </location>
</feature>
<evidence type="ECO:0000256" key="10">
    <source>
        <dbReference type="SAM" id="Phobius"/>
    </source>
</evidence>
<dbReference type="OrthoDB" id="5431405at2759"/>
<dbReference type="GO" id="GO:0005576">
    <property type="term" value="C:extracellular region"/>
    <property type="evidence" value="ECO:0007669"/>
    <property type="project" value="UniProtKB-SubCell"/>
</dbReference>
<feature type="region of interest" description="Disordered" evidence="9">
    <location>
        <begin position="188"/>
        <end position="231"/>
    </location>
</feature>
<sequence length="763" mass="76580">MRITTSVTLASLLAMAHAHPSGAWWGTDDCYTSPDNTNNDCSDEMRKGWDWTGLPVGPFSAWAGFAFSGFSFSGSFSGAIGGGFAGKCIESGLSKNAETSPEISSGSDKLFSITKLHLVTAAEADIKIIYDMPDGSSCKHVAPCSPKGTVVTNDQCGGASSVRFELAEQAAVDTVIFGIQKIEFNCSPGQKTPTASHHHTSPTGHSSTPGIPRLSSPGAVTTPAPSTPVRMTTSTVYTTSLITITSCAASVTNCPGRVVTSTIAVSTTVCPVTPTETPVKPTGSSPVGGTSKGSSPSSPVPTPTAGHSTEVTPTHPGGTSSVPEGSTTTVVTWETLTTCPVTTTATSGGVTTTSVYSTVSTVTLTSTSTLCNKCTATPPTGAPTGTPTGKSPKPTGSSPGAPPEDSTTTIVTYTTVTDCPVTKTATSGGSTTTSVYTTQSTVTLTSISTICTKCSATPTPTGVAPITSPAQGATTVVTYETVTTCPVTTTITAGGSTTTSVYTTVSTVTKTSSSTIQPIPSAVKPVPSSPASSPPASSPPAPSSPCPNSVPKCINTWLPLLPKCNSNAEPGCFCPSPEFTGKIISCIQAWGASKEEIQAALSYFTGICASYVPGNPGIVTGIPSTITLIPTPAPTGVAPVTGPGAAPKPTAAPSVPFTTITYSTYTVTVPQVAFSTGTSGHSTTVGLIPGPAPTGVSPGGSSGITNPWASASSTWLSSQRASSTAKTSTTYTPPPLANTASTGVVSASIWLAMGVAALFSVFF</sequence>
<keyword evidence="5" id="KW-0325">Glycoprotein</keyword>
<dbReference type="AlphaFoldDB" id="A0A5N6ZFX3"/>
<feature type="compositionally biased region" description="Low complexity" evidence="9">
    <location>
        <begin position="272"/>
        <end position="297"/>
    </location>
</feature>